<accession>A0ABX7QEE6</accession>
<dbReference type="EMBL" id="CP071448">
    <property type="protein sequence ID" value="QSW88966.1"/>
    <property type="molecule type" value="Genomic_DNA"/>
</dbReference>
<gene>
    <name evidence="3" type="ORF">J0383_22360</name>
</gene>
<name>A0ABX7QEE6_9FLAO</name>
<dbReference type="Proteomes" id="UP000663440">
    <property type="component" value="Chromosome"/>
</dbReference>
<dbReference type="Pfam" id="PF10988">
    <property type="entry name" value="DUF2807"/>
    <property type="match status" value="1"/>
</dbReference>
<keyword evidence="4" id="KW-1185">Reference proteome</keyword>
<evidence type="ECO:0000313" key="3">
    <source>
        <dbReference type="EMBL" id="QSW88966.1"/>
    </source>
</evidence>
<feature type="chain" id="PRO_5046169800" evidence="1">
    <location>
        <begin position="22"/>
        <end position="242"/>
    </location>
</feature>
<dbReference type="PANTHER" id="PTHR39200">
    <property type="entry name" value="HYPOTHETICAL EXPORTED PROTEIN"/>
    <property type="match status" value="1"/>
</dbReference>
<reference evidence="3 4" key="1">
    <citation type="submission" date="2021-03" db="EMBL/GenBank/DDBJ databases">
        <title>Flavobacterium kribbensis sp. nov, an endophytic bacteria, isolated from soybean.</title>
        <authorList>
            <person name="Lee J."/>
            <person name="Seo J."/>
        </authorList>
    </citation>
    <scope>NUCLEOTIDE SEQUENCE [LARGE SCALE GENOMIC DNA]</scope>
    <source>
        <strain evidence="3 4">BB8</strain>
    </source>
</reference>
<dbReference type="RefSeq" id="WP_207296165.1">
    <property type="nucleotide sequence ID" value="NZ_CP071448.1"/>
</dbReference>
<protein>
    <submittedName>
        <fullName evidence="3">DUF2807 domain-containing protein</fullName>
    </submittedName>
</protein>
<dbReference type="PANTHER" id="PTHR39200:SF1">
    <property type="entry name" value="AUTO-TRANSPORTER ADHESIN HEAD GIN DOMAIN-CONTAINING PROTEIN-RELATED"/>
    <property type="match status" value="1"/>
</dbReference>
<feature type="domain" description="Putative auto-transporter adhesin head GIN" evidence="2">
    <location>
        <begin position="42"/>
        <end position="226"/>
    </location>
</feature>
<evidence type="ECO:0000259" key="2">
    <source>
        <dbReference type="Pfam" id="PF10988"/>
    </source>
</evidence>
<evidence type="ECO:0000256" key="1">
    <source>
        <dbReference type="SAM" id="SignalP"/>
    </source>
</evidence>
<organism evidence="3 4">
    <name type="scientific">Flavobacterium endoglycinae</name>
    <dbReference type="NCBI Taxonomy" id="2816357"/>
    <lineage>
        <taxon>Bacteria</taxon>
        <taxon>Pseudomonadati</taxon>
        <taxon>Bacteroidota</taxon>
        <taxon>Flavobacteriia</taxon>
        <taxon>Flavobacteriales</taxon>
        <taxon>Flavobacteriaceae</taxon>
        <taxon>Flavobacterium</taxon>
    </lineage>
</organism>
<dbReference type="InterPro" id="IPR021255">
    <property type="entry name" value="DUF2807"/>
</dbReference>
<proteinExistence type="predicted"/>
<keyword evidence="1" id="KW-0732">Signal</keyword>
<dbReference type="Gene3D" id="2.160.20.120">
    <property type="match status" value="1"/>
</dbReference>
<sequence>MKKSILLLALTLFFINSSAKAQDRNKLNGNGKVVTETRNTGDYDGIKISGFFDVNLVAGKEGKITIKGEENLLSAIKVEVEDNSLKIYIERFTNIRPSSGNSIQITVPFEKISEVSLAGSGEIQSKDVIKNDKFAVKLSGSGDFNLPVDVNTLELSVSGSGNVHLKGTADTFSTKLSGSGDVDASNLKSKIVEANVSGSGNSKVTCNESLTARVAGSGNIRYLGNPEKKDVKVSGSGSIIKG</sequence>
<feature type="signal peptide" evidence="1">
    <location>
        <begin position="1"/>
        <end position="21"/>
    </location>
</feature>
<evidence type="ECO:0000313" key="4">
    <source>
        <dbReference type="Proteomes" id="UP000663440"/>
    </source>
</evidence>